<sequence>MSNKKITIIYILFFIIPYIICLLVVGVSYNALVLHALTWRVLVGGIVGSLGMFAVKVIAQRPVLIMYRSANRKSLKSLINFFILERSKVVIGLNLVFDFFLSLASIYIVAKVLTLQQIMGTTLGWLVLVLMVSLTLASYLEFETLSIYTEKKNK</sequence>
<feature type="transmembrane region" description="Helical" evidence="1">
    <location>
        <begin position="89"/>
        <end position="110"/>
    </location>
</feature>
<dbReference type="Proteomes" id="UP000187499">
    <property type="component" value="Chromosome"/>
</dbReference>
<feature type="transmembrane region" description="Helical" evidence="1">
    <location>
        <begin position="122"/>
        <end position="142"/>
    </location>
</feature>
<keyword evidence="1" id="KW-1133">Transmembrane helix</keyword>
<dbReference type="KEGG" id="lalw:BTM29_06540"/>
<accession>A0A1P8Q304</accession>
<feature type="transmembrane region" description="Helical" evidence="1">
    <location>
        <begin position="37"/>
        <end position="59"/>
    </location>
</feature>
<dbReference type="AlphaFoldDB" id="A0A1P8Q304"/>
<dbReference type="EMBL" id="CP019323">
    <property type="protein sequence ID" value="APX72238.1"/>
    <property type="molecule type" value="Genomic_DNA"/>
</dbReference>
<dbReference type="OrthoDB" id="2313682at2"/>
<reference evidence="3" key="1">
    <citation type="submission" date="2016-12" db="EMBL/GenBank/DDBJ databases">
        <authorList>
            <person name="Jung M.Y."/>
            <person name="Lee S.H."/>
        </authorList>
    </citation>
    <scope>NUCLEOTIDE SEQUENCE [LARGE SCALE GENOMIC DNA]</scope>
    <source>
        <strain evidence="3">WiKim39</strain>
    </source>
</reference>
<evidence type="ECO:0000313" key="2">
    <source>
        <dbReference type="EMBL" id="APX72238.1"/>
    </source>
</evidence>
<organism evidence="2 3">
    <name type="scientific">Companilactobacillus allii</name>
    <dbReference type="NCBI Taxonomy" id="1847728"/>
    <lineage>
        <taxon>Bacteria</taxon>
        <taxon>Bacillati</taxon>
        <taxon>Bacillota</taxon>
        <taxon>Bacilli</taxon>
        <taxon>Lactobacillales</taxon>
        <taxon>Lactobacillaceae</taxon>
        <taxon>Companilactobacillus</taxon>
    </lineage>
</organism>
<evidence type="ECO:0000313" key="3">
    <source>
        <dbReference type="Proteomes" id="UP000187499"/>
    </source>
</evidence>
<proteinExistence type="predicted"/>
<keyword evidence="1" id="KW-0812">Transmembrane</keyword>
<dbReference type="RefSeq" id="WP_076614962.1">
    <property type="nucleotide sequence ID" value="NZ_CP019323.1"/>
</dbReference>
<dbReference type="STRING" id="1847728.BTM29_06540"/>
<feature type="transmembrane region" description="Helical" evidence="1">
    <location>
        <begin position="7"/>
        <end position="31"/>
    </location>
</feature>
<protein>
    <submittedName>
        <fullName evidence="2">Uncharacterized protein</fullName>
    </submittedName>
</protein>
<gene>
    <name evidence="2" type="ORF">BTM29_06540</name>
</gene>
<name>A0A1P8Q304_9LACO</name>
<keyword evidence="1" id="KW-0472">Membrane</keyword>
<evidence type="ECO:0000256" key="1">
    <source>
        <dbReference type="SAM" id="Phobius"/>
    </source>
</evidence>
<keyword evidence="3" id="KW-1185">Reference proteome</keyword>